<feature type="coiled-coil region" evidence="2">
    <location>
        <begin position="596"/>
        <end position="634"/>
    </location>
</feature>
<reference evidence="5" key="1">
    <citation type="journal article" date="2019" name="Int. J. Syst. Evol. Microbiol.">
        <title>The Global Catalogue of Microorganisms (GCM) 10K type strain sequencing project: providing services to taxonomists for standard genome sequencing and annotation.</title>
        <authorList>
            <consortium name="The Broad Institute Genomics Platform"/>
            <consortium name="The Broad Institute Genome Sequencing Center for Infectious Disease"/>
            <person name="Wu L."/>
            <person name="Ma J."/>
        </authorList>
    </citation>
    <scope>NUCLEOTIDE SEQUENCE [LARGE SCALE GENOMIC DNA]</scope>
    <source>
        <strain evidence="5">JCM 18326</strain>
    </source>
</reference>
<feature type="region of interest" description="Disordered" evidence="3">
    <location>
        <begin position="654"/>
        <end position="673"/>
    </location>
</feature>
<name>A0ABP9DDC0_9BACT</name>
<evidence type="ECO:0000313" key="4">
    <source>
        <dbReference type="EMBL" id="GAA4833224.1"/>
    </source>
</evidence>
<evidence type="ECO:0008006" key="6">
    <source>
        <dbReference type="Google" id="ProtNLM"/>
    </source>
</evidence>
<dbReference type="Gene3D" id="2.120.10.30">
    <property type="entry name" value="TolB, C-terminal domain"/>
    <property type="match status" value="1"/>
</dbReference>
<dbReference type="EMBL" id="BAABJX010000027">
    <property type="protein sequence ID" value="GAA4833224.1"/>
    <property type="molecule type" value="Genomic_DNA"/>
</dbReference>
<dbReference type="RefSeq" id="WP_345371118.1">
    <property type="nucleotide sequence ID" value="NZ_BAABJX010000027.1"/>
</dbReference>
<keyword evidence="2" id="KW-0175">Coiled coil</keyword>
<proteinExistence type="inferred from homology"/>
<accession>A0ABP9DDC0</accession>
<keyword evidence="5" id="KW-1185">Reference proteome</keyword>
<comment type="similarity">
    <text evidence="1">Belongs to the TolB family.</text>
</comment>
<dbReference type="SUPFAM" id="SSF82171">
    <property type="entry name" value="DPP6 N-terminal domain-like"/>
    <property type="match status" value="1"/>
</dbReference>
<dbReference type="Pfam" id="PF07676">
    <property type="entry name" value="PD40"/>
    <property type="match status" value="1"/>
</dbReference>
<evidence type="ECO:0000256" key="2">
    <source>
        <dbReference type="SAM" id="Coils"/>
    </source>
</evidence>
<comment type="caution">
    <text evidence="4">The sequence shown here is derived from an EMBL/GenBank/DDBJ whole genome shotgun (WGS) entry which is preliminary data.</text>
</comment>
<dbReference type="InterPro" id="IPR011659">
    <property type="entry name" value="WD40"/>
</dbReference>
<dbReference type="InterPro" id="IPR011042">
    <property type="entry name" value="6-blade_b-propeller_TolB-like"/>
</dbReference>
<dbReference type="Gene3D" id="2.40.160.50">
    <property type="entry name" value="membrane protein fhac: a member of the omp85/tpsb transporter family"/>
    <property type="match status" value="1"/>
</dbReference>
<evidence type="ECO:0000256" key="3">
    <source>
        <dbReference type="SAM" id="MobiDB-lite"/>
    </source>
</evidence>
<organism evidence="4 5">
    <name type="scientific">Algivirga pacifica</name>
    <dbReference type="NCBI Taxonomy" id="1162670"/>
    <lineage>
        <taxon>Bacteria</taxon>
        <taxon>Pseudomonadati</taxon>
        <taxon>Bacteroidota</taxon>
        <taxon>Cytophagia</taxon>
        <taxon>Cytophagales</taxon>
        <taxon>Flammeovirgaceae</taxon>
        <taxon>Algivirga</taxon>
    </lineage>
</organism>
<evidence type="ECO:0000256" key="1">
    <source>
        <dbReference type="ARBA" id="ARBA00009820"/>
    </source>
</evidence>
<evidence type="ECO:0000313" key="5">
    <source>
        <dbReference type="Proteomes" id="UP001500298"/>
    </source>
</evidence>
<dbReference type="PANTHER" id="PTHR36842:SF1">
    <property type="entry name" value="PROTEIN TOLB"/>
    <property type="match status" value="1"/>
</dbReference>
<dbReference type="Proteomes" id="UP001500298">
    <property type="component" value="Unassembled WGS sequence"/>
</dbReference>
<dbReference type="PANTHER" id="PTHR36842">
    <property type="entry name" value="PROTEIN TOLB HOMOLOG"/>
    <property type="match status" value="1"/>
</dbReference>
<sequence length="1163" mass="135608">MTTKSSFKFLVVTLWMMLYTFSAWSQSQSFFHPYQFGKNRLQYSKFKWSTMETPHFEIFFYNNGYSVAKLSAEYAEKEFTRISELVGFSPYFKTKLLIYNSIQELQQSNIGIYQQDFQAGGQTRFIKPEVEIAFNGNKIEFQKEITAGLTDAFIFQMMYGGSLKEMLKNAYMLSLPNWFMSGASLYLSEGWSQEMDDYMRDYFERKKKIKKIRYLEGEEASRVGQSVWNFIAEKYGKNNMSSILNLTRIVRDEKVSIENTLGVRYDDFLNEWQQFYEEQYKPMEEQYELPKGNGMLGKNRQNKVYNKIKLSPDGVWLAYTENLNGKFKVKLKNMITGKTKVIEKGGYRVVNQQIDYDTPLVGWLNNNEIVVFTQRKGLIYMTVYDLNKWKLWPVQRFIKQRVEFKFEHINDFSVSPNGRILAISAERRGQSDIFTFDVKRRRTLQITRDIYDDITPSFMPNNRDLIFSSNRTTDSTTTFNADPWSISDEFNIYKYDHQTPKVLEKLTNFMGQETYPIALNNKEFTYLSSLKGMNQLFIQNFENKVSTQLSNTMYSIEDYHINEDKIVYTLLKNGKQHVYYDNFDKTDATFTEKTFRQNIMDAREALRLRKEKEKEEERKKKEEERKAFESYLKEQDSLLKVEDSLRQLMPEETISNDSSSMDNPLIPNDNDSSIINRTFGLDSIPENEMDGNLTVPADTASTTLDIGIDTDSVIIIPSDTSFMRSPEAVTNDTTKKGIDTDTYQFASSEQNVRQGFMERYKAKVAARESQAPDRNFTRPIPYQRRFGIDEFVSTFRIDPFRGFGLLFEPKMTDILENHKFSAGLFGALDFKDASFYLQYEYLRNRLDYRLKFERNTLQIQSTFQHRYAMNMLETTISYPLSVRSRVSVAPFFANTRFTDVTLIMLSAPDKLRNYAGANFEYVFDNSFVVGENMMKGSKAKVRYEQYIGISELAETFGNFSAEIRHYQPIFRSLTLATRFTYGAFVGAGAKEYRLGGMDNWMFNNFYQDPRGVPPNEMAPDLTDLLFTRFATPLRGVDYNRLSGQNVMLWNTELRLPIVKLFTKKMIKSNFLRNLQFTGFVDVGASWTGASPFKEENALNTYEVEAGAYQAVVKNFSEPFIAGHGFGVRTTLLGYYLKLDTAWAIEDGFRKDKPKFYLTIGNDF</sequence>
<gene>
    <name evidence="4" type="ORF">GCM10023331_18100</name>
</gene>
<protein>
    <recommendedName>
        <fullName evidence="6">Bacterial surface antigen (D15) domain-containing protein</fullName>
    </recommendedName>
</protein>